<dbReference type="InterPro" id="IPR029068">
    <property type="entry name" value="Glyas_Bleomycin-R_OHBP_Dase"/>
</dbReference>
<reference evidence="2 3" key="1">
    <citation type="submission" date="2013-05" db="EMBL/GenBank/DDBJ databases">
        <title>Genome assembly of Chondromyces apiculatus DSM 436.</title>
        <authorList>
            <person name="Sharma G."/>
            <person name="Khatri I."/>
            <person name="Kaur C."/>
            <person name="Mayilraj S."/>
            <person name="Subramanian S."/>
        </authorList>
    </citation>
    <scope>NUCLEOTIDE SEQUENCE [LARGE SCALE GENOMIC DNA]</scope>
    <source>
        <strain evidence="2 3">DSM 436</strain>
    </source>
</reference>
<accession>A0A017SXW8</accession>
<keyword evidence="3" id="KW-1185">Reference proteome</keyword>
<protein>
    <recommendedName>
        <fullName evidence="1">VOC domain-containing protein</fullName>
    </recommendedName>
</protein>
<dbReference type="PANTHER" id="PTHR35006:SF2">
    <property type="entry name" value="GLYOXALASE FAMILY PROTEIN (AFU_ORTHOLOGUE AFUA_5G14830)"/>
    <property type="match status" value="1"/>
</dbReference>
<dbReference type="InterPro" id="IPR004360">
    <property type="entry name" value="Glyas_Fos-R_dOase_dom"/>
</dbReference>
<sequence>MTSILDHVTFSVRDYAVSRAFYEKALASLGIKLLREYGQFGGFGRTKPEFWIAQGPASYQQPEHLQTITPVHVCFATASRAEVDTFHRAALDAGGKDFGAPGLRPEYHPGYYGAFILDPDGHNVEAVCHGG</sequence>
<dbReference type="Gene3D" id="3.10.180.10">
    <property type="entry name" value="2,3-Dihydroxybiphenyl 1,2-Dioxygenase, domain 1"/>
    <property type="match status" value="1"/>
</dbReference>
<evidence type="ECO:0000313" key="2">
    <source>
        <dbReference type="EMBL" id="EYF01839.1"/>
    </source>
</evidence>
<dbReference type="eggNOG" id="COG0346">
    <property type="taxonomic scope" value="Bacteria"/>
</dbReference>
<name>A0A017SXW8_9BACT</name>
<dbReference type="InterPro" id="IPR037523">
    <property type="entry name" value="VOC_core"/>
</dbReference>
<dbReference type="SUPFAM" id="SSF54593">
    <property type="entry name" value="Glyoxalase/Bleomycin resistance protein/Dihydroxybiphenyl dioxygenase"/>
    <property type="match status" value="1"/>
</dbReference>
<dbReference type="Pfam" id="PF00903">
    <property type="entry name" value="Glyoxalase"/>
    <property type="match status" value="1"/>
</dbReference>
<dbReference type="STRING" id="1192034.CAP_7792"/>
<proteinExistence type="predicted"/>
<gene>
    <name evidence="2" type="ORF">CAP_7792</name>
</gene>
<dbReference type="Proteomes" id="UP000019678">
    <property type="component" value="Unassembled WGS sequence"/>
</dbReference>
<organism evidence="2 3">
    <name type="scientific">Chondromyces apiculatus DSM 436</name>
    <dbReference type="NCBI Taxonomy" id="1192034"/>
    <lineage>
        <taxon>Bacteria</taxon>
        <taxon>Pseudomonadati</taxon>
        <taxon>Myxococcota</taxon>
        <taxon>Polyangia</taxon>
        <taxon>Polyangiales</taxon>
        <taxon>Polyangiaceae</taxon>
        <taxon>Chondromyces</taxon>
    </lineage>
</organism>
<feature type="domain" description="VOC" evidence="1">
    <location>
        <begin position="4"/>
        <end position="129"/>
    </location>
</feature>
<evidence type="ECO:0000259" key="1">
    <source>
        <dbReference type="PROSITE" id="PS51819"/>
    </source>
</evidence>
<evidence type="ECO:0000313" key="3">
    <source>
        <dbReference type="Proteomes" id="UP000019678"/>
    </source>
</evidence>
<dbReference type="PANTHER" id="PTHR35006">
    <property type="entry name" value="GLYOXALASE FAMILY PROTEIN (AFU_ORTHOLOGUE AFUA_5G14830)"/>
    <property type="match status" value="1"/>
</dbReference>
<comment type="caution">
    <text evidence="2">The sequence shown here is derived from an EMBL/GenBank/DDBJ whole genome shotgun (WGS) entry which is preliminary data.</text>
</comment>
<dbReference type="PROSITE" id="PS51819">
    <property type="entry name" value="VOC"/>
    <property type="match status" value="1"/>
</dbReference>
<dbReference type="CDD" id="cd07262">
    <property type="entry name" value="VOC_like"/>
    <property type="match status" value="1"/>
</dbReference>
<dbReference type="EMBL" id="ASRX01000071">
    <property type="protein sequence ID" value="EYF01839.1"/>
    <property type="molecule type" value="Genomic_DNA"/>
</dbReference>
<dbReference type="AlphaFoldDB" id="A0A017SXW8"/>